<sequence length="249" mass="28537">MRYSRVPEDATLPAVVERDERETRLEDLRGREKAHSREGDAIAAERRRLPMVEVDASLELVGPQGTTTLLEAFDGRRQLLAYFAMWHTGSPASEQCPGCTWCMAHLGELSYLHSRDITVAVLAQGPYDEGRRYRDFMGWSVPWYSALPSLDRLLVGRARGMMHLVSYVRCRDRVFETYWTTRRGVEVLDSSYRLMDLTVWGRQERHEDSPDGWPQGWHNVDGEHVLCHDGRPIAQWARVESGCDDSLTG</sequence>
<dbReference type="EMBL" id="BMKQ01000001">
    <property type="protein sequence ID" value="GGF42218.1"/>
    <property type="molecule type" value="Genomic_DNA"/>
</dbReference>
<evidence type="ECO:0000256" key="1">
    <source>
        <dbReference type="SAM" id="MobiDB-lite"/>
    </source>
</evidence>
<dbReference type="Proteomes" id="UP000649179">
    <property type="component" value="Unassembled WGS sequence"/>
</dbReference>
<reference evidence="2" key="1">
    <citation type="journal article" date="2014" name="Int. J. Syst. Evol. Microbiol.">
        <title>Complete genome sequence of Corynebacterium casei LMG S-19264T (=DSM 44701T), isolated from a smear-ripened cheese.</title>
        <authorList>
            <consortium name="US DOE Joint Genome Institute (JGI-PGF)"/>
            <person name="Walter F."/>
            <person name="Albersmeier A."/>
            <person name="Kalinowski J."/>
            <person name="Ruckert C."/>
        </authorList>
    </citation>
    <scope>NUCLEOTIDE SEQUENCE</scope>
    <source>
        <strain evidence="2">CGMCC 1.16067</strain>
    </source>
</reference>
<dbReference type="Pfam" id="PF05988">
    <property type="entry name" value="DUF899"/>
    <property type="match status" value="1"/>
</dbReference>
<keyword evidence="3" id="KW-1185">Reference proteome</keyword>
<feature type="region of interest" description="Disordered" evidence="1">
    <location>
        <begin position="20"/>
        <end position="39"/>
    </location>
</feature>
<evidence type="ECO:0000313" key="2">
    <source>
        <dbReference type="EMBL" id="GGF42218.1"/>
    </source>
</evidence>
<gene>
    <name evidence="2" type="ORF">GCM10011519_15080</name>
</gene>
<protein>
    <recommendedName>
        <fullName evidence="4">DUF899 domain-containing protein</fullName>
    </recommendedName>
</protein>
<dbReference type="RefSeq" id="WP_188779223.1">
    <property type="nucleotide sequence ID" value="NZ_BMKQ01000001.1"/>
</dbReference>
<dbReference type="AlphaFoldDB" id="A0A917F4L7"/>
<evidence type="ECO:0008006" key="4">
    <source>
        <dbReference type="Google" id="ProtNLM"/>
    </source>
</evidence>
<evidence type="ECO:0000313" key="3">
    <source>
        <dbReference type="Proteomes" id="UP000649179"/>
    </source>
</evidence>
<accession>A0A917F4L7</accession>
<organism evidence="2 3">
    <name type="scientific">Marmoricola endophyticus</name>
    <dbReference type="NCBI Taxonomy" id="2040280"/>
    <lineage>
        <taxon>Bacteria</taxon>
        <taxon>Bacillati</taxon>
        <taxon>Actinomycetota</taxon>
        <taxon>Actinomycetes</taxon>
        <taxon>Propionibacteriales</taxon>
        <taxon>Nocardioidaceae</taxon>
        <taxon>Marmoricola</taxon>
    </lineage>
</organism>
<comment type="caution">
    <text evidence="2">The sequence shown here is derived from an EMBL/GenBank/DDBJ whole genome shotgun (WGS) entry which is preliminary data.</text>
</comment>
<reference evidence="2" key="2">
    <citation type="submission" date="2020-09" db="EMBL/GenBank/DDBJ databases">
        <authorList>
            <person name="Sun Q."/>
            <person name="Zhou Y."/>
        </authorList>
    </citation>
    <scope>NUCLEOTIDE SEQUENCE</scope>
    <source>
        <strain evidence="2">CGMCC 1.16067</strain>
    </source>
</reference>
<name>A0A917F4L7_9ACTN</name>
<dbReference type="InterPro" id="IPR010296">
    <property type="entry name" value="DUF899_thioredox"/>
</dbReference>
<proteinExistence type="predicted"/>